<accession>A0ABX1ADZ3</accession>
<keyword evidence="7" id="KW-1185">Reference proteome</keyword>
<evidence type="ECO:0000256" key="2">
    <source>
        <dbReference type="ARBA" id="ARBA00022643"/>
    </source>
</evidence>
<gene>
    <name evidence="6" type="ORF">HCJ93_22145</name>
</gene>
<comment type="caution">
    <text evidence="6">The sequence shown here is derived from an EMBL/GenBank/DDBJ whole genome shotgun (WGS) entry which is preliminary data.</text>
</comment>
<dbReference type="PANTHER" id="PTHR42847">
    <property type="entry name" value="ALKANESULFONATE MONOOXYGENASE"/>
    <property type="match status" value="1"/>
</dbReference>
<sequence length="341" mass="37817">MTPRRFDVFGTALSPHPREGEPLPLVTELAARAEEYGLDGLLAFYNHKNLDPWAVASAILNHTKALTPLVALQPYALPPFTAAKLIHTLSRLHGRQIDVNLITGAANEELIQVGETLDHDQRYERAVEYATVLRHLLSSDEPLVHEGRHYRYQGLRTHSRLEPEQRPRIFVAGSSTAGKRAAAQIGDIAVTHPEPVDAFAQTFLREDGTGPRTGIRIGLVARPTDDEAWEAAHTLYPGDRMSELKTAMRKRSESDWSRRLAYLASGKEQTYDEVYWTGAYRADKGSMPLLVGSYRKVAAYLDRYLALGVDTVLLGGLLTEEDFRHSAVVLDGLRSGDLVAG</sequence>
<dbReference type="RefSeq" id="WP_167997536.1">
    <property type="nucleotide sequence ID" value="NZ_JAATEM010000028.1"/>
</dbReference>
<evidence type="ECO:0000256" key="4">
    <source>
        <dbReference type="ARBA" id="ARBA00023033"/>
    </source>
</evidence>
<protein>
    <submittedName>
        <fullName evidence="6">LLM class flavin-dependent oxidoreductase</fullName>
    </submittedName>
</protein>
<dbReference type="SUPFAM" id="SSF51679">
    <property type="entry name" value="Bacterial luciferase-like"/>
    <property type="match status" value="1"/>
</dbReference>
<dbReference type="PANTHER" id="PTHR42847:SF4">
    <property type="entry name" value="ALKANESULFONATE MONOOXYGENASE-RELATED"/>
    <property type="match status" value="1"/>
</dbReference>
<evidence type="ECO:0000259" key="5">
    <source>
        <dbReference type="Pfam" id="PF00296"/>
    </source>
</evidence>
<organism evidence="6 7">
    <name type="scientific">Streptomyces composti</name>
    <dbReference type="NCBI Taxonomy" id="2720025"/>
    <lineage>
        <taxon>Bacteria</taxon>
        <taxon>Bacillati</taxon>
        <taxon>Actinomycetota</taxon>
        <taxon>Actinomycetes</taxon>
        <taxon>Kitasatosporales</taxon>
        <taxon>Streptomycetaceae</taxon>
        <taxon>Streptomyces</taxon>
    </lineage>
</organism>
<evidence type="ECO:0000256" key="3">
    <source>
        <dbReference type="ARBA" id="ARBA00023002"/>
    </source>
</evidence>
<evidence type="ECO:0000313" key="7">
    <source>
        <dbReference type="Proteomes" id="UP000730591"/>
    </source>
</evidence>
<dbReference type="EMBL" id="JAATEM010000028">
    <property type="protein sequence ID" value="NJP52691.1"/>
    <property type="molecule type" value="Genomic_DNA"/>
</dbReference>
<reference evidence="6 7" key="1">
    <citation type="submission" date="2020-03" db="EMBL/GenBank/DDBJ databases">
        <title>WGS of actinomycetes isolated from Thailand.</title>
        <authorList>
            <person name="Thawai C."/>
        </authorList>
    </citation>
    <scope>NUCLEOTIDE SEQUENCE [LARGE SCALE GENOMIC DNA]</scope>
    <source>
        <strain evidence="6 7">SBST2-5</strain>
    </source>
</reference>
<dbReference type="Proteomes" id="UP000730591">
    <property type="component" value="Unassembled WGS sequence"/>
</dbReference>
<name>A0ABX1ADZ3_9ACTN</name>
<dbReference type="Pfam" id="PF00296">
    <property type="entry name" value="Bac_luciferase"/>
    <property type="match status" value="1"/>
</dbReference>
<dbReference type="InterPro" id="IPR036661">
    <property type="entry name" value="Luciferase-like_sf"/>
</dbReference>
<evidence type="ECO:0000256" key="1">
    <source>
        <dbReference type="ARBA" id="ARBA00022630"/>
    </source>
</evidence>
<keyword evidence="1" id="KW-0285">Flavoprotein</keyword>
<keyword evidence="4" id="KW-0503">Monooxygenase</keyword>
<dbReference type="InterPro" id="IPR050172">
    <property type="entry name" value="SsuD_RutA_monooxygenase"/>
</dbReference>
<dbReference type="InterPro" id="IPR011251">
    <property type="entry name" value="Luciferase-like_dom"/>
</dbReference>
<proteinExistence type="predicted"/>
<dbReference type="Gene3D" id="3.20.20.30">
    <property type="entry name" value="Luciferase-like domain"/>
    <property type="match status" value="1"/>
</dbReference>
<keyword evidence="3" id="KW-0560">Oxidoreductase</keyword>
<evidence type="ECO:0000313" key="6">
    <source>
        <dbReference type="EMBL" id="NJP52691.1"/>
    </source>
</evidence>
<feature type="domain" description="Luciferase-like" evidence="5">
    <location>
        <begin position="14"/>
        <end position="310"/>
    </location>
</feature>
<keyword evidence="2" id="KW-0288">FMN</keyword>